<evidence type="ECO:0000259" key="5">
    <source>
        <dbReference type="PROSITE" id="PS50043"/>
    </source>
</evidence>
<dbReference type="SMART" id="SM00421">
    <property type="entry name" value="HTH_LUXR"/>
    <property type="match status" value="1"/>
</dbReference>
<keyword evidence="4" id="KW-0472">Membrane</keyword>
<keyword evidence="7" id="KW-1185">Reference proteome</keyword>
<organism evidence="6 7">
    <name type="scientific">Pseudotenacibaculum haliotis</name>
    <dbReference type="NCBI Taxonomy" id="1862138"/>
    <lineage>
        <taxon>Bacteria</taxon>
        <taxon>Pseudomonadati</taxon>
        <taxon>Bacteroidota</taxon>
        <taxon>Flavobacteriia</taxon>
        <taxon>Flavobacteriales</taxon>
        <taxon>Flavobacteriaceae</taxon>
        <taxon>Pseudotenacibaculum</taxon>
    </lineage>
</organism>
<evidence type="ECO:0000313" key="6">
    <source>
        <dbReference type="EMBL" id="MFD2567058.1"/>
    </source>
</evidence>
<accession>A0ABW5LST8</accession>
<dbReference type="PROSITE" id="PS50043">
    <property type="entry name" value="HTH_LUXR_2"/>
    <property type="match status" value="1"/>
</dbReference>
<keyword evidence="1" id="KW-0805">Transcription regulation</keyword>
<dbReference type="PRINTS" id="PR00038">
    <property type="entry name" value="HTHLUXR"/>
</dbReference>
<feature type="domain" description="HTH luxR-type" evidence="5">
    <location>
        <begin position="287"/>
        <end position="352"/>
    </location>
</feature>
<dbReference type="Pfam" id="PF00196">
    <property type="entry name" value="GerE"/>
    <property type="match status" value="1"/>
</dbReference>
<evidence type="ECO:0000256" key="3">
    <source>
        <dbReference type="ARBA" id="ARBA00023163"/>
    </source>
</evidence>
<dbReference type="PANTHER" id="PTHR44688">
    <property type="entry name" value="DNA-BINDING TRANSCRIPTIONAL ACTIVATOR DEVR_DOSR"/>
    <property type="match status" value="1"/>
</dbReference>
<dbReference type="Gene3D" id="1.10.10.10">
    <property type="entry name" value="Winged helix-like DNA-binding domain superfamily/Winged helix DNA-binding domain"/>
    <property type="match status" value="1"/>
</dbReference>
<dbReference type="SUPFAM" id="SSF46894">
    <property type="entry name" value="C-terminal effector domain of the bipartite response regulators"/>
    <property type="match status" value="1"/>
</dbReference>
<dbReference type="InterPro" id="IPR016032">
    <property type="entry name" value="Sig_transdc_resp-reg_C-effctor"/>
</dbReference>
<evidence type="ECO:0000256" key="4">
    <source>
        <dbReference type="SAM" id="Phobius"/>
    </source>
</evidence>
<comment type="caution">
    <text evidence="6">The sequence shown here is derived from an EMBL/GenBank/DDBJ whole genome shotgun (WGS) entry which is preliminary data.</text>
</comment>
<evidence type="ECO:0000313" key="7">
    <source>
        <dbReference type="Proteomes" id="UP001597508"/>
    </source>
</evidence>
<feature type="transmembrane region" description="Helical" evidence="4">
    <location>
        <begin position="254"/>
        <end position="274"/>
    </location>
</feature>
<dbReference type="PANTHER" id="PTHR44688:SF16">
    <property type="entry name" value="DNA-BINDING TRANSCRIPTIONAL ACTIVATOR DEVR_DOSR"/>
    <property type="match status" value="1"/>
</dbReference>
<evidence type="ECO:0000256" key="2">
    <source>
        <dbReference type="ARBA" id="ARBA00023125"/>
    </source>
</evidence>
<keyword evidence="3" id="KW-0804">Transcription</keyword>
<name>A0ABW5LST8_9FLAO</name>
<dbReference type="RefSeq" id="WP_379665768.1">
    <property type="nucleotide sequence ID" value="NZ_JBHULH010000003.1"/>
</dbReference>
<protein>
    <submittedName>
        <fullName evidence="6">Response regulator transcription factor</fullName>
    </submittedName>
</protein>
<keyword evidence="4" id="KW-0812">Transmembrane</keyword>
<reference evidence="7" key="1">
    <citation type="journal article" date="2019" name="Int. J. Syst. Evol. Microbiol.">
        <title>The Global Catalogue of Microorganisms (GCM) 10K type strain sequencing project: providing services to taxonomists for standard genome sequencing and annotation.</title>
        <authorList>
            <consortium name="The Broad Institute Genomics Platform"/>
            <consortium name="The Broad Institute Genome Sequencing Center for Infectious Disease"/>
            <person name="Wu L."/>
            <person name="Ma J."/>
        </authorList>
    </citation>
    <scope>NUCLEOTIDE SEQUENCE [LARGE SCALE GENOMIC DNA]</scope>
    <source>
        <strain evidence="7">KCTC 52127</strain>
    </source>
</reference>
<dbReference type="CDD" id="cd06170">
    <property type="entry name" value="LuxR_C_like"/>
    <property type="match status" value="1"/>
</dbReference>
<keyword evidence="4" id="KW-1133">Transmembrane helix</keyword>
<dbReference type="Proteomes" id="UP001597508">
    <property type="component" value="Unassembled WGS sequence"/>
</dbReference>
<dbReference type="EMBL" id="JBHULH010000003">
    <property type="protein sequence ID" value="MFD2567058.1"/>
    <property type="molecule type" value="Genomic_DNA"/>
</dbReference>
<dbReference type="InterPro" id="IPR036388">
    <property type="entry name" value="WH-like_DNA-bd_sf"/>
</dbReference>
<gene>
    <name evidence="6" type="ORF">ACFSRZ_06715</name>
</gene>
<evidence type="ECO:0000256" key="1">
    <source>
        <dbReference type="ARBA" id="ARBA00023015"/>
    </source>
</evidence>
<sequence>MPKNTISLLIVILILPFSKSYGQYLISGHIDGKEKNATVYLSLLRYDEESLISDSQVLFSTKTDSLGYFRFQGQLLSQKDKIYRIHTNASDTNGLQLVSDIDKSNYHNFIFSNTDTIFFKKTKDHWFIRSKNTNTSDTEWRKLKLFEEQLVSEYTNTKNKEAKRQTVNDFSEKLKSYSKDSIESSLVRLLAFSRIKTNNFDLKTDFDNNPQFYDNLLESLKADYTQKSYYLQYKDELSKITNEIVLQKYKRHRALNYVLGFLVLLLAFLSLLLFKRLKVALPKNIKSKDLNSTLTNQEEKIAKLICDNHTNKEIAQILFISLSTVKTHVRNLYGKFNVTNRKEFIEKFKNQP</sequence>
<keyword evidence="2" id="KW-0238">DNA-binding</keyword>
<dbReference type="InterPro" id="IPR000792">
    <property type="entry name" value="Tscrpt_reg_LuxR_C"/>
</dbReference>
<proteinExistence type="predicted"/>